<dbReference type="Gene3D" id="2.120.10.30">
    <property type="entry name" value="TolB, C-terminal domain"/>
    <property type="match status" value="1"/>
</dbReference>
<gene>
    <name evidence="3" type="ORF">C7999DRAFT_32040</name>
</gene>
<evidence type="ECO:0000313" key="4">
    <source>
        <dbReference type="Proteomes" id="UP001303647"/>
    </source>
</evidence>
<evidence type="ECO:0000256" key="1">
    <source>
        <dbReference type="SAM" id="MobiDB-lite"/>
    </source>
</evidence>
<feature type="compositionally biased region" description="Basic and acidic residues" evidence="1">
    <location>
        <begin position="94"/>
        <end position="105"/>
    </location>
</feature>
<name>A0AAN7CV65_9PEZI</name>
<dbReference type="Proteomes" id="UP001303647">
    <property type="component" value="Unassembled WGS sequence"/>
</dbReference>
<keyword evidence="4" id="KW-1185">Reference proteome</keyword>
<evidence type="ECO:0000313" key="3">
    <source>
        <dbReference type="EMBL" id="KAK4247493.1"/>
    </source>
</evidence>
<dbReference type="PANTHER" id="PTHR42060:SF1">
    <property type="entry name" value="NHL REPEAT-CONTAINING PROTEIN"/>
    <property type="match status" value="1"/>
</dbReference>
<evidence type="ECO:0000256" key="2">
    <source>
        <dbReference type="SAM" id="SignalP"/>
    </source>
</evidence>
<dbReference type="PANTHER" id="PTHR42060">
    <property type="entry name" value="NHL REPEAT-CONTAINING PROTEIN-RELATED"/>
    <property type="match status" value="1"/>
</dbReference>
<comment type="caution">
    <text evidence="3">The sequence shown here is derived from an EMBL/GenBank/DDBJ whole genome shotgun (WGS) entry which is preliminary data.</text>
</comment>
<feature type="chain" id="PRO_5042817899" evidence="2">
    <location>
        <begin position="22"/>
        <end position="339"/>
    </location>
</feature>
<proteinExistence type="predicted"/>
<dbReference type="InterPro" id="IPR052998">
    <property type="entry name" value="Hetero-Diels-Alderase-like"/>
</dbReference>
<protein>
    <submittedName>
        <fullName evidence="3">Uncharacterized protein</fullName>
    </submittedName>
</protein>
<feature type="signal peptide" evidence="2">
    <location>
        <begin position="1"/>
        <end position="21"/>
    </location>
</feature>
<dbReference type="InterPro" id="IPR011042">
    <property type="entry name" value="6-blade_b-propeller_TolB-like"/>
</dbReference>
<keyword evidence="2" id="KW-0732">Signal</keyword>
<dbReference type="EMBL" id="MU857652">
    <property type="protein sequence ID" value="KAK4247493.1"/>
    <property type="molecule type" value="Genomic_DNA"/>
</dbReference>
<organism evidence="3 4">
    <name type="scientific">Corynascus novoguineensis</name>
    <dbReference type="NCBI Taxonomy" id="1126955"/>
    <lineage>
        <taxon>Eukaryota</taxon>
        <taxon>Fungi</taxon>
        <taxon>Dikarya</taxon>
        <taxon>Ascomycota</taxon>
        <taxon>Pezizomycotina</taxon>
        <taxon>Sordariomycetes</taxon>
        <taxon>Sordariomycetidae</taxon>
        <taxon>Sordariales</taxon>
        <taxon>Chaetomiaceae</taxon>
        <taxon>Corynascus</taxon>
    </lineage>
</organism>
<dbReference type="SUPFAM" id="SSF63829">
    <property type="entry name" value="Calcium-dependent phosphotriesterase"/>
    <property type="match status" value="1"/>
</dbReference>
<accession>A0AAN7CV65</accession>
<reference evidence="3" key="2">
    <citation type="submission" date="2023-05" db="EMBL/GenBank/DDBJ databases">
        <authorList>
            <consortium name="Lawrence Berkeley National Laboratory"/>
            <person name="Steindorff A."/>
            <person name="Hensen N."/>
            <person name="Bonometti L."/>
            <person name="Westerberg I."/>
            <person name="Brannstrom I.O."/>
            <person name="Guillou S."/>
            <person name="Cros-Aarteil S."/>
            <person name="Calhoun S."/>
            <person name="Haridas S."/>
            <person name="Kuo A."/>
            <person name="Mondo S."/>
            <person name="Pangilinan J."/>
            <person name="Riley R."/>
            <person name="Labutti K."/>
            <person name="Andreopoulos B."/>
            <person name="Lipzen A."/>
            <person name="Chen C."/>
            <person name="Yanf M."/>
            <person name="Daum C."/>
            <person name="Ng V."/>
            <person name="Clum A."/>
            <person name="Ohm R."/>
            <person name="Martin F."/>
            <person name="Silar P."/>
            <person name="Natvig D."/>
            <person name="Lalanne C."/>
            <person name="Gautier V."/>
            <person name="Ament-Velasquez S.L."/>
            <person name="Kruys A."/>
            <person name="Hutchinson M.I."/>
            <person name="Powell A.J."/>
            <person name="Barry K."/>
            <person name="Miller A.N."/>
            <person name="Grigoriev I.V."/>
            <person name="Debuchy R."/>
            <person name="Gladieux P."/>
            <person name="Thoren M.H."/>
            <person name="Johannesson H."/>
        </authorList>
    </citation>
    <scope>NUCLEOTIDE SEQUENCE</scope>
    <source>
        <strain evidence="3">CBS 359.72</strain>
    </source>
</reference>
<reference evidence="3" key="1">
    <citation type="journal article" date="2023" name="Mol. Phylogenet. Evol.">
        <title>Genome-scale phylogeny and comparative genomics of the fungal order Sordariales.</title>
        <authorList>
            <person name="Hensen N."/>
            <person name="Bonometti L."/>
            <person name="Westerberg I."/>
            <person name="Brannstrom I.O."/>
            <person name="Guillou S."/>
            <person name="Cros-Aarteil S."/>
            <person name="Calhoun S."/>
            <person name="Haridas S."/>
            <person name="Kuo A."/>
            <person name="Mondo S."/>
            <person name="Pangilinan J."/>
            <person name="Riley R."/>
            <person name="LaButti K."/>
            <person name="Andreopoulos B."/>
            <person name="Lipzen A."/>
            <person name="Chen C."/>
            <person name="Yan M."/>
            <person name="Daum C."/>
            <person name="Ng V."/>
            <person name="Clum A."/>
            <person name="Steindorff A."/>
            <person name="Ohm R.A."/>
            <person name="Martin F."/>
            <person name="Silar P."/>
            <person name="Natvig D.O."/>
            <person name="Lalanne C."/>
            <person name="Gautier V."/>
            <person name="Ament-Velasquez S.L."/>
            <person name="Kruys A."/>
            <person name="Hutchinson M.I."/>
            <person name="Powell A.J."/>
            <person name="Barry K."/>
            <person name="Miller A.N."/>
            <person name="Grigoriev I.V."/>
            <person name="Debuchy R."/>
            <person name="Gladieux P."/>
            <person name="Hiltunen Thoren M."/>
            <person name="Johannesson H."/>
        </authorList>
    </citation>
    <scope>NUCLEOTIDE SEQUENCE</scope>
    <source>
        <strain evidence="3">CBS 359.72</strain>
    </source>
</reference>
<dbReference type="AlphaFoldDB" id="A0AAN7CV65"/>
<sequence length="339" mass="35448">MKKTLSLYAFAAATCLSPAAGASVGAQPPIRNIHTFPKNTFIENIAVRSNGSLLVTSMSVPTLFTINPSLSDPDASVLPTFPNATGISGIAETAPDRLRPCDRHLGPGQHPYSPFSSGSALSRPPNSTILNGLAPHPSKRNLLLAADSARGALWRVDLATGAHAVVLESDLLKPTGTAPGTHLGVNGLRAGTDGYVYFTNSAQGFLGRVKVDQNGEGVVYDDFALDFASLSSSSSSSSKEAVAGAAEQAIWIASHPSYAVRVGLGDGEQGLMNDTAKLLNPTSAEFGRGGEGQRRTLYVTNGGEFVGDDLVNEGVVPYHLGRRLSYLTVDLAGVRQCDR</sequence>
<feature type="region of interest" description="Disordered" evidence="1">
    <location>
        <begin position="88"/>
        <end position="121"/>
    </location>
</feature>